<dbReference type="InterPro" id="IPR043502">
    <property type="entry name" value="DNA/RNA_pol_sf"/>
</dbReference>
<feature type="non-terminal residue" evidence="10">
    <location>
        <position position="1"/>
    </location>
</feature>
<evidence type="ECO:0000256" key="3">
    <source>
        <dbReference type="ARBA" id="ARBA00022679"/>
    </source>
</evidence>
<comment type="catalytic activity">
    <reaction evidence="8">
        <text>DNA(n) + a 2'-deoxyribonucleoside 5'-triphosphate = DNA(n+1) + diphosphate</text>
        <dbReference type="Rhea" id="RHEA:22508"/>
        <dbReference type="Rhea" id="RHEA-COMP:17339"/>
        <dbReference type="Rhea" id="RHEA-COMP:17340"/>
        <dbReference type="ChEBI" id="CHEBI:33019"/>
        <dbReference type="ChEBI" id="CHEBI:61560"/>
        <dbReference type="ChEBI" id="CHEBI:173112"/>
        <dbReference type="EC" id="2.7.7.7"/>
    </reaction>
</comment>
<keyword evidence="6" id="KW-0239">DNA-directed DNA polymerase</keyword>
<dbReference type="Gene3D" id="3.30.1770.10">
    <property type="entry name" value="TPR 1 domain of DNA polymerase"/>
    <property type="match status" value="1"/>
</dbReference>
<dbReference type="Gene3D" id="4.10.80.20">
    <property type="entry name" value="DNA polymerase, domain 5"/>
    <property type="match status" value="1"/>
</dbReference>
<dbReference type="EC" id="2.7.7.7" evidence="2"/>
<dbReference type="SUPFAM" id="SSF56672">
    <property type="entry name" value="DNA/RNA polymerases"/>
    <property type="match status" value="1"/>
</dbReference>
<evidence type="ECO:0000259" key="9">
    <source>
        <dbReference type="Pfam" id="PF03175"/>
    </source>
</evidence>
<feature type="domain" description="DNA-directed DNA polymerase family B mitochondria/virus" evidence="9">
    <location>
        <begin position="5"/>
        <end position="202"/>
    </location>
</feature>
<dbReference type="AlphaFoldDB" id="X1V9F3"/>
<dbReference type="GO" id="GO:0000166">
    <property type="term" value="F:nucleotide binding"/>
    <property type="evidence" value="ECO:0007669"/>
    <property type="project" value="InterPro"/>
</dbReference>
<evidence type="ECO:0000256" key="8">
    <source>
        <dbReference type="ARBA" id="ARBA00049244"/>
    </source>
</evidence>
<evidence type="ECO:0000256" key="2">
    <source>
        <dbReference type="ARBA" id="ARBA00012417"/>
    </source>
</evidence>
<keyword evidence="3" id="KW-0808">Transferase</keyword>
<dbReference type="Gene3D" id="3.90.1600.10">
    <property type="entry name" value="Palm domain of DNA polymerase"/>
    <property type="match status" value="1"/>
</dbReference>
<comment type="caution">
    <text evidence="10">The sequence shown here is derived from an EMBL/GenBank/DDBJ whole genome shotgun (WGS) entry which is preliminary data.</text>
</comment>
<proteinExistence type="inferred from homology"/>
<keyword evidence="4" id="KW-0548">Nucleotidyltransferase</keyword>
<dbReference type="EMBL" id="BARW01031114">
    <property type="protein sequence ID" value="GAJ13197.1"/>
    <property type="molecule type" value="Genomic_DNA"/>
</dbReference>
<dbReference type="GO" id="GO:0003887">
    <property type="term" value="F:DNA-directed DNA polymerase activity"/>
    <property type="evidence" value="ECO:0007669"/>
    <property type="project" value="UniProtKB-KW"/>
</dbReference>
<dbReference type="PANTHER" id="PTHR33568">
    <property type="entry name" value="DNA POLYMERASE"/>
    <property type="match status" value="1"/>
</dbReference>
<name>X1V9F3_9ZZZZ</name>
<keyword evidence="7" id="KW-0238">DNA-binding</keyword>
<evidence type="ECO:0000313" key="10">
    <source>
        <dbReference type="EMBL" id="GAJ13197.1"/>
    </source>
</evidence>
<protein>
    <recommendedName>
        <fullName evidence="2">DNA-directed DNA polymerase</fullName>
        <ecNumber evidence="2">2.7.7.7</ecNumber>
    </recommendedName>
</protein>
<evidence type="ECO:0000256" key="7">
    <source>
        <dbReference type="ARBA" id="ARBA00023125"/>
    </source>
</evidence>
<keyword evidence="5" id="KW-0235">DNA replication</keyword>
<dbReference type="Gene3D" id="1.10.287.690">
    <property type="entry name" value="Helix hairpin bin"/>
    <property type="match status" value="1"/>
</dbReference>
<comment type="similarity">
    <text evidence="1">Belongs to the DNA polymerase type-B family.</text>
</comment>
<sequence>VNLERSAYRGGRNECFQIGELPEQQYHLLDINSQYPYVMKSFEYPTNLKSTGKELSLEQLRAYLKTYSVIAEVLVDTPEPCFAIKHSGKLLFPIGEFRATLTSAELRYGLFYGYIKQVGNYALYEKGCIFEDYVKFFYGKRQEFSKNGNKVYGYLCKLMLNSLYGKFGQKSEVWKKVSMDYAREYDYWTEFDYETKETHTYRAVNYVIEERKGYDEGYNSLVSIPAEITANARLYLWQLIKKAGLD</sequence>
<evidence type="ECO:0000256" key="4">
    <source>
        <dbReference type="ARBA" id="ARBA00022695"/>
    </source>
</evidence>
<gene>
    <name evidence="10" type="ORF">S12H4_49566</name>
</gene>
<dbReference type="PANTHER" id="PTHR33568:SF3">
    <property type="entry name" value="DNA-DIRECTED DNA POLYMERASE"/>
    <property type="match status" value="1"/>
</dbReference>
<evidence type="ECO:0000256" key="5">
    <source>
        <dbReference type="ARBA" id="ARBA00022705"/>
    </source>
</evidence>
<dbReference type="InterPro" id="IPR004868">
    <property type="entry name" value="DNA-dir_DNA_pol_B_mt/vir"/>
</dbReference>
<dbReference type="InterPro" id="IPR023211">
    <property type="entry name" value="DNA_pol_palm_dom_sf"/>
</dbReference>
<reference evidence="10" key="1">
    <citation type="journal article" date="2014" name="Front. Microbiol.">
        <title>High frequency of phylogenetically diverse reductive dehalogenase-homologous genes in deep subseafloor sedimentary metagenomes.</title>
        <authorList>
            <person name="Kawai M."/>
            <person name="Futagami T."/>
            <person name="Toyoda A."/>
            <person name="Takaki Y."/>
            <person name="Nishi S."/>
            <person name="Hori S."/>
            <person name="Arai W."/>
            <person name="Tsubouchi T."/>
            <person name="Morono Y."/>
            <person name="Uchiyama I."/>
            <person name="Ito T."/>
            <person name="Fujiyama A."/>
            <person name="Inagaki F."/>
            <person name="Takami H."/>
        </authorList>
    </citation>
    <scope>NUCLEOTIDE SEQUENCE</scope>
    <source>
        <strain evidence="10">Expedition CK06-06</strain>
    </source>
</reference>
<dbReference type="GO" id="GO:0006260">
    <property type="term" value="P:DNA replication"/>
    <property type="evidence" value="ECO:0007669"/>
    <property type="project" value="UniProtKB-KW"/>
</dbReference>
<evidence type="ECO:0000256" key="6">
    <source>
        <dbReference type="ARBA" id="ARBA00022932"/>
    </source>
</evidence>
<dbReference type="GO" id="GO:0003677">
    <property type="term" value="F:DNA binding"/>
    <property type="evidence" value="ECO:0007669"/>
    <property type="project" value="UniProtKB-KW"/>
</dbReference>
<accession>X1V9F3</accession>
<dbReference type="Pfam" id="PF03175">
    <property type="entry name" value="DNA_pol_B_2"/>
    <property type="match status" value="1"/>
</dbReference>
<feature type="non-terminal residue" evidence="10">
    <location>
        <position position="246"/>
    </location>
</feature>
<organism evidence="10">
    <name type="scientific">marine sediment metagenome</name>
    <dbReference type="NCBI Taxonomy" id="412755"/>
    <lineage>
        <taxon>unclassified sequences</taxon>
        <taxon>metagenomes</taxon>
        <taxon>ecological metagenomes</taxon>
    </lineage>
</organism>
<evidence type="ECO:0000256" key="1">
    <source>
        <dbReference type="ARBA" id="ARBA00005755"/>
    </source>
</evidence>